<evidence type="ECO:0000256" key="1">
    <source>
        <dbReference type="SAM" id="SignalP"/>
    </source>
</evidence>
<feature type="signal peptide" evidence="1">
    <location>
        <begin position="1"/>
        <end position="21"/>
    </location>
</feature>
<sequence>MTKKLIHTLLILVAFHINAFAQTPKSYTLTHIVNKTIDKGEYVDDKRIDKKDKISTGNLIYISSPKNDSIAFYEFNDSPVSEKKVPNICALAKNQNSLLLTYKNESYSTKLKITFNNNEKTVLIGDKDVFYLNDSYYKYIQKSIGDNLNIPDLIDFLEDFLAGYALEDLKYKSMKYLESDSYKKLLEFINSNNYQVFIFGHSCGISDRTLLNTLFEHKNCNSIKPYYRQKDNGSDNYSEMIRNISRNFTDKASMRDKVVNKKYTNALFR</sequence>
<organism evidence="2 3">
    <name type="scientific">Chryseobacterium rhizosphaerae</name>
    <dbReference type="NCBI Taxonomy" id="395937"/>
    <lineage>
        <taxon>Bacteria</taxon>
        <taxon>Pseudomonadati</taxon>
        <taxon>Bacteroidota</taxon>
        <taxon>Flavobacteriia</taxon>
        <taxon>Flavobacteriales</taxon>
        <taxon>Weeksellaceae</taxon>
        <taxon>Chryseobacterium group</taxon>
        <taxon>Chryseobacterium</taxon>
    </lineage>
</organism>
<dbReference type="AlphaFoldDB" id="A0AAE4C185"/>
<protein>
    <recommendedName>
        <fullName evidence="4">OmpA-like domain-containing protein</fullName>
    </recommendedName>
</protein>
<evidence type="ECO:0000313" key="2">
    <source>
        <dbReference type="EMBL" id="MDR6526201.1"/>
    </source>
</evidence>
<proteinExistence type="predicted"/>
<dbReference type="EMBL" id="JAVDQY010000001">
    <property type="protein sequence ID" value="MDR6526201.1"/>
    <property type="molecule type" value="Genomic_DNA"/>
</dbReference>
<evidence type="ECO:0008006" key="4">
    <source>
        <dbReference type="Google" id="ProtNLM"/>
    </source>
</evidence>
<reference evidence="2" key="1">
    <citation type="submission" date="2023-07" db="EMBL/GenBank/DDBJ databases">
        <title>Sorghum-associated microbial communities from plants grown in Nebraska, USA.</title>
        <authorList>
            <person name="Schachtman D."/>
        </authorList>
    </citation>
    <scope>NUCLEOTIDE SEQUENCE</scope>
    <source>
        <strain evidence="2">DS2360</strain>
    </source>
</reference>
<evidence type="ECO:0000313" key="3">
    <source>
        <dbReference type="Proteomes" id="UP001184861"/>
    </source>
</evidence>
<dbReference type="Proteomes" id="UP001184861">
    <property type="component" value="Unassembled WGS sequence"/>
</dbReference>
<feature type="chain" id="PRO_5042066849" description="OmpA-like domain-containing protein" evidence="1">
    <location>
        <begin position="22"/>
        <end position="269"/>
    </location>
</feature>
<keyword evidence="1" id="KW-0732">Signal</keyword>
<gene>
    <name evidence="2" type="ORF">J2787_001571</name>
</gene>
<dbReference type="RefSeq" id="WP_309945640.1">
    <property type="nucleotide sequence ID" value="NZ_JAVDQY010000001.1"/>
</dbReference>
<accession>A0AAE4C185</accession>
<name>A0AAE4C185_9FLAO</name>
<comment type="caution">
    <text evidence="2">The sequence shown here is derived from an EMBL/GenBank/DDBJ whole genome shotgun (WGS) entry which is preliminary data.</text>
</comment>